<dbReference type="SMART" id="SM00897">
    <property type="entry name" value="FIST"/>
    <property type="match status" value="1"/>
</dbReference>
<evidence type="ECO:0000313" key="3">
    <source>
        <dbReference type="EMBL" id="MFC7125425.1"/>
    </source>
</evidence>
<dbReference type="AlphaFoldDB" id="A0ABD5X8D0"/>
<dbReference type="SMART" id="SM01204">
    <property type="entry name" value="FIST_C"/>
    <property type="match status" value="1"/>
</dbReference>
<organism evidence="3 4">
    <name type="scientific">Halovenus rubra</name>
    <dbReference type="NCBI Taxonomy" id="869890"/>
    <lineage>
        <taxon>Archaea</taxon>
        <taxon>Methanobacteriati</taxon>
        <taxon>Methanobacteriota</taxon>
        <taxon>Stenosarchaea group</taxon>
        <taxon>Halobacteria</taxon>
        <taxon>Halobacteriales</taxon>
        <taxon>Haloarculaceae</taxon>
        <taxon>Halovenus</taxon>
    </lineage>
</organism>
<comment type="caution">
    <text evidence="3">The sequence shown here is derived from an EMBL/GenBank/DDBJ whole genome shotgun (WGS) entry which is preliminary data.</text>
</comment>
<dbReference type="EMBL" id="JBHSZQ010000004">
    <property type="protein sequence ID" value="MFC7125425.1"/>
    <property type="molecule type" value="Genomic_DNA"/>
</dbReference>
<dbReference type="PANTHER" id="PTHR40252">
    <property type="entry name" value="BLR0328 PROTEIN"/>
    <property type="match status" value="1"/>
</dbReference>
<accession>A0ABD5X8D0</accession>
<feature type="domain" description="FIST C-domain" evidence="2">
    <location>
        <begin position="231"/>
        <end position="382"/>
    </location>
</feature>
<dbReference type="PANTHER" id="PTHR40252:SF2">
    <property type="entry name" value="BLR0328 PROTEIN"/>
    <property type="match status" value="1"/>
</dbReference>
<dbReference type="InterPro" id="IPR013702">
    <property type="entry name" value="FIST_domain_N"/>
</dbReference>
<dbReference type="Proteomes" id="UP001596414">
    <property type="component" value="Unassembled WGS sequence"/>
</dbReference>
<gene>
    <name evidence="3" type="ORF">ACFQJ7_05145</name>
</gene>
<protein>
    <submittedName>
        <fullName evidence="3">FIST signal transduction protein</fullName>
    </submittedName>
</protein>
<dbReference type="Pfam" id="PF08495">
    <property type="entry name" value="FIST"/>
    <property type="match status" value="1"/>
</dbReference>
<evidence type="ECO:0000313" key="4">
    <source>
        <dbReference type="Proteomes" id="UP001596414"/>
    </source>
</evidence>
<name>A0ABD5X8D0_9EURY</name>
<evidence type="ECO:0000259" key="1">
    <source>
        <dbReference type="SMART" id="SM00897"/>
    </source>
</evidence>
<sequence>MSTTRFRRGASSASNTSDAVHEAAEAALAEGDNIEDVALGVVMTSPSYDIPEVIDVLGTRLPSVPLIGSTTAGEFTDEGVTEGGLVIALIVSERLSVASAVADGVSEDVFGTVQATVNNLPAVGDMDGEHVAAITFHDGLTGKGEEIALLTRQLLGGVPLVGGSAGDDLNLAETTVFTDSGASSDGVAIALLAAEEPFGLAAKHGHTTLSDTYEVTRADANVVHELDGEPAFEVWQREVAKTARDTYAIDVDDLDPSDDRFAILLTQFELGLKTKDGGYKIRWPGMTNSTDGPLTFATGVPEGSEVRVMHSPKDEQINSAREAAQASLAHFEGEDVAGALVFDCVCRGLILEDEFGTAVDAIASELESPLAGFETYGEISMPSEAATGYHNTTTSILLFPA</sequence>
<proteinExistence type="predicted"/>
<feature type="domain" description="FIST" evidence="1">
    <location>
        <begin position="36"/>
        <end position="230"/>
    </location>
</feature>
<reference evidence="3 4" key="1">
    <citation type="journal article" date="2014" name="Int. J. Syst. Evol. Microbiol.">
        <title>Complete genome sequence of Corynebacterium casei LMG S-19264T (=DSM 44701T), isolated from a smear-ripened cheese.</title>
        <authorList>
            <consortium name="US DOE Joint Genome Institute (JGI-PGF)"/>
            <person name="Walter F."/>
            <person name="Albersmeier A."/>
            <person name="Kalinowski J."/>
            <person name="Ruckert C."/>
        </authorList>
    </citation>
    <scope>NUCLEOTIDE SEQUENCE [LARGE SCALE GENOMIC DNA]</scope>
    <source>
        <strain evidence="3 4">CGMCC 4.7215</strain>
    </source>
</reference>
<dbReference type="Pfam" id="PF10442">
    <property type="entry name" value="FIST_C"/>
    <property type="match status" value="1"/>
</dbReference>
<evidence type="ECO:0000259" key="2">
    <source>
        <dbReference type="SMART" id="SM01204"/>
    </source>
</evidence>
<dbReference type="RefSeq" id="WP_267636418.1">
    <property type="nucleotide sequence ID" value="NZ_JAODIY010000004.1"/>
</dbReference>
<dbReference type="InterPro" id="IPR019494">
    <property type="entry name" value="FIST_C"/>
</dbReference>